<keyword evidence="2" id="KW-0695">RNA-directed DNA polymerase</keyword>
<keyword evidence="3" id="KW-1185">Reference proteome</keyword>
<gene>
    <name evidence="2" type="ORF">ElyMa_004862800</name>
</gene>
<dbReference type="PANTHER" id="PTHR19446">
    <property type="entry name" value="REVERSE TRANSCRIPTASES"/>
    <property type="match status" value="1"/>
</dbReference>
<dbReference type="GO" id="GO:0003964">
    <property type="term" value="F:RNA-directed DNA polymerase activity"/>
    <property type="evidence" value="ECO:0007669"/>
    <property type="project" value="UniProtKB-KW"/>
</dbReference>
<dbReference type="Proteomes" id="UP000762676">
    <property type="component" value="Unassembled WGS sequence"/>
</dbReference>
<dbReference type="AlphaFoldDB" id="A0AAV4IR26"/>
<dbReference type="EMBL" id="BMAT01009724">
    <property type="protein sequence ID" value="GFS12585.1"/>
    <property type="molecule type" value="Genomic_DNA"/>
</dbReference>
<evidence type="ECO:0000259" key="1">
    <source>
        <dbReference type="Pfam" id="PF00078"/>
    </source>
</evidence>
<accession>A0AAV4IR26</accession>
<evidence type="ECO:0000313" key="2">
    <source>
        <dbReference type="EMBL" id="GFS12585.1"/>
    </source>
</evidence>
<protein>
    <submittedName>
        <fullName evidence="2">RNA-directed DNA polymerase from mobile element jockey</fullName>
    </submittedName>
</protein>
<reference evidence="2 3" key="1">
    <citation type="journal article" date="2021" name="Elife">
        <title>Chloroplast acquisition without the gene transfer in kleptoplastic sea slugs, Plakobranchus ocellatus.</title>
        <authorList>
            <person name="Maeda T."/>
            <person name="Takahashi S."/>
            <person name="Yoshida T."/>
            <person name="Shimamura S."/>
            <person name="Takaki Y."/>
            <person name="Nagai Y."/>
            <person name="Toyoda A."/>
            <person name="Suzuki Y."/>
            <person name="Arimoto A."/>
            <person name="Ishii H."/>
            <person name="Satoh N."/>
            <person name="Nishiyama T."/>
            <person name="Hasebe M."/>
            <person name="Maruyama T."/>
            <person name="Minagawa J."/>
            <person name="Obokata J."/>
            <person name="Shigenobu S."/>
        </authorList>
    </citation>
    <scope>NUCLEOTIDE SEQUENCE [LARGE SCALE GENOMIC DNA]</scope>
</reference>
<keyword evidence="2" id="KW-0808">Transferase</keyword>
<sequence length="148" mass="17328">MSRDPSDPNNYRPIALTSCLCKTLERMVNDRLVWVLESQNLISEYQCGFRKDHSTLDHLIRFESGIREAFARKKQVLAVFFDLEKAYDTTWKHGILMDLHDSNFRGRLPTFIQNFLSDRHFRVKSDAQLSDPYIQENGVKEIGLYGKI</sequence>
<organism evidence="2 3">
    <name type="scientific">Elysia marginata</name>
    <dbReference type="NCBI Taxonomy" id="1093978"/>
    <lineage>
        <taxon>Eukaryota</taxon>
        <taxon>Metazoa</taxon>
        <taxon>Spiralia</taxon>
        <taxon>Lophotrochozoa</taxon>
        <taxon>Mollusca</taxon>
        <taxon>Gastropoda</taxon>
        <taxon>Heterobranchia</taxon>
        <taxon>Euthyneura</taxon>
        <taxon>Panpulmonata</taxon>
        <taxon>Sacoglossa</taxon>
        <taxon>Placobranchoidea</taxon>
        <taxon>Plakobranchidae</taxon>
        <taxon>Elysia</taxon>
    </lineage>
</organism>
<proteinExistence type="predicted"/>
<evidence type="ECO:0000313" key="3">
    <source>
        <dbReference type="Proteomes" id="UP000762676"/>
    </source>
</evidence>
<keyword evidence="2" id="KW-0548">Nucleotidyltransferase</keyword>
<comment type="caution">
    <text evidence="2">The sequence shown here is derived from an EMBL/GenBank/DDBJ whole genome shotgun (WGS) entry which is preliminary data.</text>
</comment>
<name>A0AAV4IR26_9GAST</name>
<dbReference type="InterPro" id="IPR000477">
    <property type="entry name" value="RT_dom"/>
</dbReference>
<feature type="domain" description="Reverse transcriptase" evidence="1">
    <location>
        <begin position="8"/>
        <end position="138"/>
    </location>
</feature>
<dbReference type="CDD" id="cd01650">
    <property type="entry name" value="RT_nLTR_like"/>
    <property type="match status" value="1"/>
</dbReference>
<dbReference type="Pfam" id="PF00078">
    <property type="entry name" value="RVT_1"/>
    <property type="match status" value="1"/>
</dbReference>